<dbReference type="AlphaFoldDB" id="A0A0V0TBN1"/>
<name>A0A0V0TBN1_9BILA</name>
<proteinExistence type="predicted"/>
<gene>
    <name evidence="1" type="ORF">T05_8816</name>
</gene>
<dbReference type="EMBL" id="JYDJ01000366">
    <property type="protein sequence ID" value="KRX36413.1"/>
    <property type="molecule type" value="Genomic_DNA"/>
</dbReference>
<sequence length="71" mass="7953">MINKKSSGLLYVKSQFQLCNACVASVKHLICNIYKATQRNAGYDNSITERNLLKRLCVLLSYGISLKLTSI</sequence>
<keyword evidence="2" id="KW-1185">Reference proteome</keyword>
<accession>A0A0V0TBN1</accession>
<dbReference type="Proteomes" id="UP000055048">
    <property type="component" value="Unassembled WGS sequence"/>
</dbReference>
<protein>
    <submittedName>
        <fullName evidence="1">Uncharacterized protein</fullName>
    </submittedName>
</protein>
<reference evidence="1 2" key="1">
    <citation type="submission" date="2015-01" db="EMBL/GenBank/DDBJ databases">
        <title>Evolution of Trichinella species and genotypes.</title>
        <authorList>
            <person name="Korhonen P.K."/>
            <person name="Edoardo P."/>
            <person name="Giuseppe L.R."/>
            <person name="Gasser R.B."/>
        </authorList>
    </citation>
    <scope>NUCLEOTIDE SEQUENCE [LARGE SCALE GENOMIC DNA]</scope>
    <source>
        <strain evidence="1">ISS417</strain>
    </source>
</reference>
<evidence type="ECO:0000313" key="1">
    <source>
        <dbReference type="EMBL" id="KRX36413.1"/>
    </source>
</evidence>
<organism evidence="1 2">
    <name type="scientific">Trichinella murrelli</name>
    <dbReference type="NCBI Taxonomy" id="144512"/>
    <lineage>
        <taxon>Eukaryota</taxon>
        <taxon>Metazoa</taxon>
        <taxon>Ecdysozoa</taxon>
        <taxon>Nematoda</taxon>
        <taxon>Enoplea</taxon>
        <taxon>Dorylaimia</taxon>
        <taxon>Trichinellida</taxon>
        <taxon>Trichinellidae</taxon>
        <taxon>Trichinella</taxon>
    </lineage>
</organism>
<evidence type="ECO:0000313" key="2">
    <source>
        <dbReference type="Proteomes" id="UP000055048"/>
    </source>
</evidence>
<comment type="caution">
    <text evidence="1">The sequence shown here is derived from an EMBL/GenBank/DDBJ whole genome shotgun (WGS) entry which is preliminary data.</text>
</comment>